<reference evidence="4" key="1">
    <citation type="submission" date="2016-10" db="EMBL/GenBank/DDBJ databases">
        <authorList>
            <person name="Varghese N."/>
            <person name="Submissions S."/>
        </authorList>
    </citation>
    <scope>NUCLEOTIDE SEQUENCE [LARGE SCALE GENOMIC DNA]</scope>
    <source>
        <strain evidence="4">LMG 22563</strain>
    </source>
</reference>
<dbReference type="AlphaFoldDB" id="A0A1I3GMZ9"/>
<accession>A0A1I3GMZ9</accession>
<dbReference type="EMBL" id="FORC01000001">
    <property type="protein sequence ID" value="SFI24793.1"/>
    <property type="molecule type" value="Genomic_DNA"/>
</dbReference>
<gene>
    <name evidence="3" type="ORF">SAMN05216602_0223</name>
</gene>
<organism evidence="3 4">
    <name type="scientific">Phytopseudomonas argentinensis</name>
    <dbReference type="NCBI Taxonomy" id="289370"/>
    <lineage>
        <taxon>Bacteria</taxon>
        <taxon>Pseudomonadati</taxon>
        <taxon>Pseudomonadota</taxon>
        <taxon>Gammaproteobacteria</taxon>
        <taxon>Pseudomonadales</taxon>
        <taxon>Pseudomonadaceae</taxon>
        <taxon>Phytopseudomonas</taxon>
    </lineage>
</organism>
<proteinExistence type="predicted"/>
<keyword evidence="1" id="KW-0175">Coiled coil</keyword>
<feature type="coiled-coil region" evidence="1">
    <location>
        <begin position="339"/>
        <end position="367"/>
    </location>
</feature>
<evidence type="ECO:0000256" key="2">
    <source>
        <dbReference type="SAM" id="MobiDB-lite"/>
    </source>
</evidence>
<keyword evidence="4" id="KW-1185">Reference proteome</keyword>
<dbReference type="STRING" id="289370.SAMN05216602_0223"/>
<protein>
    <submittedName>
        <fullName evidence="3">Uncharacterized protein</fullName>
    </submittedName>
</protein>
<feature type="region of interest" description="Disordered" evidence="2">
    <location>
        <begin position="1"/>
        <end position="20"/>
    </location>
</feature>
<sequence>MSSEDVSLQPSSSPGGPVSREEMYAEVWRLPMTKIADHHRVSSSFLARVCTRMNVPRPPRGHWVKLANEIPSPQPPLPESGPGDLQVWRRGDALGAVSRPVPKAPVPRKIKPEQLRISRSRRHPVVVGAYEVFEQGRVIDQGFLKPGRQRLVDVVVTKPQLEPALKLANQLFLKLEAAGHRVMFAPSDRTYARASFDEHEHPPKKPRPRYPALWSPSKPTVVFVGTVAIGMTLFEMTEELEARYIDGKYVPTSKIPSQQMRRLSPTWNWSTRMDFATGRLCIRAFSPYPWTDWSQSWKESKQGSLRGQLDEIVQQLTDAAPVIARLVEEAEEHARIRQQEGMEQIRRREERERIRLQNEAKEQAKTDLLSAIKHWDDIKRIQAFFSDAENSVSNLPEAARCIAMDKLAQARELVGELDPLKALLEWKGPRER</sequence>
<name>A0A1I3GMZ9_9GAMM</name>
<evidence type="ECO:0000313" key="4">
    <source>
        <dbReference type="Proteomes" id="UP000183018"/>
    </source>
</evidence>
<dbReference type="Proteomes" id="UP000183018">
    <property type="component" value="Unassembled WGS sequence"/>
</dbReference>
<evidence type="ECO:0000313" key="3">
    <source>
        <dbReference type="EMBL" id="SFI24793.1"/>
    </source>
</evidence>
<feature type="compositionally biased region" description="Polar residues" evidence="2">
    <location>
        <begin position="1"/>
        <end position="14"/>
    </location>
</feature>
<evidence type="ECO:0000256" key="1">
    <source>
        <dbReference type="SAM" id="Coils"/>
    </source>
</evidence>